<evidence type="ECO:0000313" key="5">
    <source>
        <dbReference type="Proteomes" id="UP000676336"/>
    </source>
</evidence>
<evidence type="ECO:0000313" key="4">
    <source>
        <dbReference type="EMBL" id="CAF4517779.1"/>
    </source>
</evidence>
<protein>
    <submittedName>
        <fullName evidence="3">Uncharacterized protein</fullName>
    </submittedName>
</protein>
<feature type="non-terminal residue" evidence="3">
    <location>
        <position position="71"/>
    </location>
</feature>
<evidence type="ECO:0000313" key="3">
    <source>
        <dbReference type="EMBL" id="CAF4498958.1"/>
    </source>
</evidence>
<feature type="non-terminal residue" evidence="3">
    <location>
        <position position="1"/>
    </location>
</feature>
<dbReference type="EMBL" id="CAJOBI010081113">
    <property type="protein sequence ID" value="CAF4498958.1"/>
    <property type="molecule type" value="Genomic_DNA"/>
</dbReference>
<sequence>QLESILPPKPTLNVPSGVNLDETSSMIDYKSESHPNKHRSQKASNDSTEENGGDGDDDDDDDQYVDDDDDD</sequence>
<dbReference type="AlphaFoldDB" id="A0A8S2XHV4"/>
<organism evidence="3 5">
    <name type="scientific">Rotaria magnacalcarata</name>
    <dbReference type="NCBI Taxonomy" id="392030"/>
    <lineage>
        <taxon>Eukaryota</taxon>
        <taxon>Metazoa</taxon>
        <taxon>Spiralia</taxon>
        <taxon>Gnathifera</taxon>
        <taxon>Rotifera</taxon>
        <taxon>Eurotatoria</taxon>
        <taxon>Bdelloidea</taxon>
        <taxon>Philodinida</taxon>
        <taxon>Philodinidae</taxon>
        <taxon>Rotaria</taxon>
    </lineage>
</organism>
<name>A0A8S2XHV4_9BILA</name>
<proteinExistence type="predicted"/>
<dbReference type="Proteomes" id="UP000681967">
    <property type="component" value="Unassembled WGS sequence"/>
</dbReference>
<accession>A0A8S2XHV4</accession>
<comment type="caution">
    <text evidence="3">The sequence shown here is derived from an EMBL/GenBank/DDBJ whole genome shotgun (WGS) entry which is preliminary data.</text>
</comment>
<feature type="compositionally biased region" description="Acidic residues" evidence="1">
    <location>
        <begin position="47"/>
        <end position="71"/>
    </location>
</feature>
<dbReference type="EMBL" id="CAJOBJ010085234">
    <property type="protein sequence ID" value="CAF4517779.1"/>
    <property type="molecule type" value="Genomic_DNA"/>
</dbReference>
<dbReference type="Proteomes" id="UP000676336">
    <property type="component" value="Unassembled WGS sequence"/>
</dbReference>
<gene>
    <name evidence="2" type="ORF">BYL167_LOCUS30929</name>
    <name evidence="4" type="ORF">GIL414_LOCUS35471</name>
    <name evidence="3" type="ORF">SMN809_LOCUS34825</name>
</gene>
<feature type="compositionally biased region" description="Polar residues" evidence="1">
    <location>
        <begin position="13"/>
        <end position="26"/>
    </location>
</feature>
<evidence type="ECO:0000256" key="1">
    <source>
        <dbReference type="SAM" id="MobiDB-lite"/>
    </source>
</evidence>
<feature type="region of interest" description="Disordered" evidence="1">
    <location>
        <begin position="1"/>
        <end position="71"/>
    </location>
</feature>
<dbReference type="Proteomes" id="UP000681720">
    <property type="component" value="Unassembled WGS sequence"/>
</dbReference>
<evidence type="ECO:0000313" key="2">
    <source>
        <dbReference type="EMBL" id="CAF4385719.1"/>
    </source>
</evidence>
<reference evidence="3" key="1">
    <citation type="submission" date="2021-02" db="EMBL/GenBank/DDBJ databases">
        <authorList>
            <person name="Nowell W R."/>
        </authorList>
    </citation>
    <scope>NUCLEOTIDE SEQUENCE</scope>
</reference>
<dbReference type="EMBL" id="CAJOBH010052469">
    <property type="protein sequence ID" value="CAF4385719.1"/>
    <property type="molecule type" value="Genomic_DNA"/>
</dbReference>